<dbReference type="EMBL" id="FRFG01000003">
    <property type="protein sequence ID" value="SHO54416.1"/>
    <property type="molecule type" value="Genomic_DNA"/>
</dbReference>
<dbReference type="OrthoDB" id="5864828at2"/>
<sequence length="222" mass="23531">MSGHNNEVKETSYEKAAADVANQQWDIYKNELSQYEDNFIDRVGNYNSDSNMADTKSDTDLAYNSSYSQARDNAAANMTASGIDPSSKKFGSAQADLTTNQATSQAQTVNQAQSSEQDKYTAGLQDVVALGSGQKATALAGLSDVASMSASKARSDAETSFNTSAGLKQTVGAAAGAGLRSYQESLKSADPIDSRDLDSISTKQNRLNTYDPFSNTSGFMAT</sequence>
<feature type="compositionally biased region" description="Polar residues" evidence="1">
    <location>
        <begin position="95"/>
        <end position="115"/>
    </location>
</feature>
<reference evidence="3" key="1">
    <citation type="submission" date="2016-12" db="EMBL/GenBank/DDBJ databases">
        <authorList>
            <person name="Rodrigo-Torres L."/>
            <person name="Arahal R.D."/>
            <person name="Lucena T."/>
        </authorList>
    </citation>
    <scope>NUCLEOTIDE SEQUENCE [LARGE SCALE GENOMIC DNA]</scope>
</reference>
<proteinExistence type="predicted"/>
<accession>A0A1M7YPI0</accession>
<feature type="region of interest" description="Disordered" evidence="1">
    <location>
        <begin position="81"/>
        <end position="117"/>
    </location>
</feature>
<dbReference type="AlphaFoldDB" id="A0A1M7YPI0"/>
<gene>
    <name evidence="2" type="ORF">VQ7734_00130</name>
</gene>
<evidence type="ECO:0000313" key="2">
    <source>
        <dbReference type="EMBL" id="SHO54416.1"/>
    </source>
</evidence>
<keyword evidence="3" id="KW-1185">Reference proteome</keyword>
<organism evidence="2 3">
    <name type="scientific">Vibrio quintilis</name>
    <dbReference type="NCBI Taxonomy" id="1117707"/>
    <lineage>
        <taxon>Bacteria</taxon>
        <taxon>Pseudomonadati</taxon>
        <taxon>Pseudomonadota</taxon>
        <taxon>Gammaproteobacteria</taxon>
        <taxon>Vibrionales</taxon>
        <taxon>Vibrionaceae</taxon>
        <taxon>Vibrio</taxon>
    </lineage>
</organism>
<protein>
    <submittedName>
        <fullName evidence="2">Uncharacterized protein</fullName>
    </submittedName>
</protein>
<evidence type="ECO:0000256" key="1">
    <source>
        <dbReference type="SAM" id="MobiDB-lite"/>
    </source>
</evidence>
<name>A0A1M7YPI0_9VIBR</name>
<dbReference type="RefSeq" id="WP_073579327.1">
    <property type="nucleotide sequence ID" value="NZ_AP024898.1"/>
</dbReference>
<evidence type="ECO:0000313" key="3">
    <source>
        <dbReference type="Proteomes" id="UP000184600"/>
    </source>
</evidence>
<dbReference type="STRING" id="1117707.VQ7734_00130"/>
<dbReference type="Proteomes" id="UP000184600">
    <property type="component" value="Unassembled WGS sequence"/>
</dbReference>